<evidence type="ECO:0000313" key="1">
    <source>
        <dbReference type="EMBL" id="OSM05371.1"/>
    </source>
</evidence>
<comment type="caution">
    <text evidence="1">The sequence shown here is derived from an EMBL/GenBank/DDBJ whole genome shotgun (WGS) entry which is preliminary data.</text>
</comment>
<evidence type="ECO:0000313" key="2">
    <source>
        <dbReference type="Proteomes" id="UP000194003"/>
    </source>
</evidence>
<dbReference type="AlphaFoldDB" id="A0A1Y2K6V3"/>
<dbReference type="Proteomes" id="UP000194003">
    <property type="component" value="Unassembled WGS sequence"/>
</dbReference>
<organism evidence="1 2">
    <name type="scientific">Magnetofaba australis IT-1</name>
    <dbReference type="NCBI Taxonomy" id="1434232"/>
    <lineage>
        <taxon>Bacteria</taxon>
        <taxon>Pseudomonadati</taxon>
        <taxon>Pseudomonadota</taxon>
        <taxon>Magnetococcia</taxon>
        <taxon>Magnetococcales</taxon>
        <taxon>Magnetococcaceae</taxon>
        <taxon>Magnetofaba</taxon>
    </lineage>
</organism>
<gene>
    <name evidence="1" type="ORF">MAIT1_03553</name>
</gene>
<keyword evidence="2" id="KW-1185">Reference proteome</keyword>
<protein>
    <submittedName>
        <fullName evidence="1">Uncharacterized protein</fullName>
    </submittedName>
</protein>
<dbReference type="EMBL" id="LVJN01000018">
    <property type="protein sequence ID" value="OSM05371.1"/>
    <property type="molecule type" value="Genomic_DNA"/>
</dbReference>
<name>A0A1Y2K6V3_9PROT</name>
<accession>A0A1Y2K6V3</accession>
<sequence>MYEYMFFHEDIQAQFIMFLREKGVVASAKSDELGHLVEVSEEIDDALLDAVEARYDQLMDETESLVTSEDAESFAVSGIWVTLGDGRRSFAPVEVALMQKLNAALDLPEIQTLVEAIVQAVETPDDRPLCKRHEG</sequence>
<proteinExistence type="predicted"/>
<reference evidence="1 2" key="1">
    <citation type="journal article" date="2016" name="BMC Genomics">
        <title>Combined genomic and structural analyses of a cultured magnetotactic bacterium reveals its niche adaptation to a dynamic environment.</title>
        <authorList>
            <person name="Araujo A.C."/>
            <person name="Morillo V."/>
            <person name="Cypriano J."/>
            <person name="Teixeira L.C."/>
            <person name="Leao P."/>
            <person name="Lyra S."/>
            <person name="Almeida L.G."/>
            <person name="Bazylinski D.A."/>
            <person name="Vasconcellos A.T."/>
            <person name="Abreu F."/>
            <person name="Lins U."/>
        </authorList>
    </citation>
    <scope>NUCLEOTIDE SEQUENCE [LARGE SCALE GENOMIC DNA]</scope>
    <source>
        <strain evidence="1 2">IT-1</strain>
    </source>
</reference>